<dbReference type="GO" id="GO:0070475">
    <property type="term" value="P:rRNA base methylation"/>
    <property type="evidence" value="ECO:0007669"/>
    <property type="project" value="UniProtKB-UniRule"/>
</dbReference>
<dbReference type="RefSeq" id="WP_104936829.1">
    <property type="nucleotide sequence ID" value="NZ_CP021255.1"/>
</dbReference>
<evidence type="ECO:0000313" key="17">
    <source>
        <dbReference type="Proteomes" id="UP000239867"/>
    </source>
</evidence>
<evidence type="ECO:0000256" key="12">
    <source>
        <dbReference type="ARBA" id="ARBA00023014"/>
    </source>
</evidence>
<dbReference type="InterPro" id="IPR007197">
    <property type="entry name" value="rSAM"/>
</dbReference>
<evidence type="ECO:0000256" key="8">
    <source>
        <dbReference type="ARBA" id="ARBA00022691"/>
    </source>
</evidence>
<comment type="function">
    <text evidence="14">Specifically methylates position 2 of adenine 2503 in 23S rRNA and position 2 of adenine 37 in tRNAs.</text>
</comment>
<dbReference type="InterPro" id="IPR013785">
    <property type="entry name" value="Aldolase_TIM"/>
</dbReference>
<evidence type="ECO:0000313" key="16">
    <source>
        <dbReference type="EMBL" id="AVD71582.1"/>
    </source>
</evidence>
<proteinExistence type="inferred from homology"/>
<dbReference type="GO" id="GO:0000049">
    <property type="term" value="F:tRNA binding"/>
    <property type="evidence" value="ECO:0007669"/>
    <property type="project" value="UniProtKB-UniRule"/>
</dbReference>
<dbReference type="SFLD" id="SFLDG01062">
    <property type="entry name" value="methyltransferase_(Class_A)"/>
    <property type="match status" value="1"/>
</dbReference>
<dbReference type="Proteomes" id="UP000239867">
    <property type="component" value="Chromosome"/>
</dbReference>
<dbReference type="GO" id="GO:0002935">
    <property type="term" value="F:tRNA (adenine(37)-C2)-methyltransferase activity"/>
    <property type="evidence" value="ECO:0007669"/>
    <property type="project" value="UniProtKB-UniRule"/>
</dbReference>
<keyword evidence="13 14" id="KW-1015">Disulfide bond</keyword>
<name>A0A2L1GPH6_9BACT</name>
<evidence type="ECO:0000256" key="7">
    <source>
        <dbReference type="ARBA" id="ARBA00022679"/>
    </source>
</evidence>
<comment type="similarity">
    <text evidence="2 14">Belongs to the radical SAM superfamily. RlmN family.</text>
</comment>
<feature type="active site" description="S-methylcysteine intermediate" evidence="14">
    <location>
        <position position="338"/>
    </location>
</feature>
<dbReference type="InterPro" id="IPR048641">
    <property type="entry name" value="RlmN_N"/>
</dbReference>
<dbReference type="KEGG" id="deo:CAY53_08960"/>
<dbReference type="SMART" id="SM00729">
    <property type="entry name" value="Elp3"/>
    <property type="match status" value="1"/>
</dbReference>
<gene>
    <name evidence="14" type="primary">rlmN</name>
    <name evidence="16" type="ORF">CAY53_08960</name>
</gene>
<dbReference type="AlphaFoldDB" id="A0A2L1GPH6"/>
<comment type="catalytic activity">
    <reaction evidence="14">
        <text>adenosine(37) in tRNA + 2 reduced [2Fe-2S]-[ferredoxin] + 2 S-adenosyl-L-methionine = 2-methyladenosine(37) in tRNA + 5'-deoxyadenosine + L-methionine + 2 oxidized [2Fe-2S]-[ferredoxin] + S-adenosyl-L-homocysteine</text>
        <dbReference type="Rhea" id="RHEA:43332"/>
        <dbReference type="Rhea" id="RHEA-COMP:10000"/>
        <dbReference type="Rhea" id="RHEA-COMP:10001"/>
        <dbReference type="Rhea" id="RHEA-COMP:10162"/>
        <dbReference type="Rhea" id="RHEA-COMP:10485"/>
        <dbReference type="ChEBI" id="CHEBI:17319"/>
        <dbReference type="ChEBI" id="CHEBI:33737"/>
        <dbReference type="ChEBI" id="CHEBI:33738"/>
        <dbReference type="ChEBI" id="CHEBI:57844"/>
        <dbReference type="ChEBI" id="CHEBI:57856"/>
        <dbReference type="ChEBI" id="CHEBI:59789"/>
        <dbReference type="ChEBI" id="CHEBI:74411"/>
        <dbReference type="ChEBI" id="CHEBI:74497"/>
        <dbReference type="EC" id="2.1.1.192"/>
    </reaction>
</comment>
<reference evidence="16" key="2">
    <citation type="journal article" date="2018" name="MBio">
        <title>Insights into the evolution of host association through the isolation and characterization of a novel human periodontal pathobiont, Desulfobulbus oralis.</title>
        <authorList>
            <person name="Cross K.L."/>
            <person name="Chirania P."/>
            <person name="Xiong W."/>
            <person name="Beall C.J."/>
            <person name="Elkins J.G."/>
            <person name="Giannone R.J."/>
            <person name="Griffen A.L."/>
            <person name="Guss A.M."/>
            <person name="Hettich R.L."/>
            <person name="Joshi S.S."/>
            <person name="Mokrzan E.M."/>
            <person name="Martin R.K."/>
            <person name="Zhulin I.B."/>
            <person name="Leys E.J."/>
            <person name="Podar M."/>
        </authorList>
    </citation>
    <scope>NUCLEOTIDE SEQUENCE [LARGE SCALE GENOMIC DNA]</scope>
    <source>
        <strain evidence="16">ORNL</strain>
    </source>
</reference>
<dbReference type="PROSITE" id="PS51918">
    <property type="entry name" value="RADICAL_SAM"/>
    <property type="match status" value="1"/>
</dbReference>
<keyword evidence="4 14" id="KW-0963">Cytoplasm</keyword>
<feature type="domain" description="Radical SAM core" evidence="15">
    <location>
        <begin position="100"/>
        <end position="333"/>
    </location>
</feature>
<accession>A0A2L1GPH6</accession>
<feature type="binding site" evidence="14">
    <location>
        <begin position="165"/>
        <end position="166"/>
    </location>
    <ligand>
        <name>S-adenosyl-L-methionine</name>
        <dbReference type="ChEBI" id="CHEBI:59789"/>
    </ligand>
</feature>
<dbReference type="NCBIfam" id="TIGR00048">
    <property type="entry name" value="rRNA_mod_RlmN"/>
    <property type="match status" value="1"/>
</dbReference>
<feature type="binding site" evidence="14">
    <location>
        <position position="114"/>
    </location>
    <ligand>
        <name>[4Fe-4S] cluster</name>
        <dbReference type="ChEBI" id="CHEBI:49883"/>
        <note>4Fe-4S-S-AdoMet</note>
    </ligand>
</feature>
<organism evidence="16 17">
    <name type="scientific">Desulfobulbus oralis</name>
    <dbReference type="NCBI Taxonomy" id="1986146"/>
    <lineage>
        <taxon>Bacteria</taxon>
        <taxon>Pseudomonadati</taxon>
        <taxon>Thermodesulfobacteriota</taxon>
        <taxon>Desulfobulbia</taxon>
        <taxon>Desulfobulbales</taxon>
        <taxon>Desulfobulbaceae</taxon>
        <taxon>Desulfobulbus</taxon>
    </lineage>
</organism>
<keyword evidence="5 14" id="KW-0698">rRNA processing</keyword>
<comment type="caution">
    <text evidence="14">Lacks conserved residue(s) required for the propagation of feature annotation.</text>
</comment>
<dbReference type="InterPro" id="IPR040072">
    <property type="entry name" value="Methyltransferase_A"/>
</dbReference>
<keyword evidence="17" id="KW-1185">Reference proteome</keyword>
<dbReference type="SFLD" id="SFLDS00029">
    <property type="entry name" value="Radical_SAM"/>
    <property type="match status" value="1"/>
</dbReference>
<evidence type="ECO:0000259" key="15">
    <source>
        <dbReference type="PROSITE" id="PS51918"/>
    </source>
</evidence>
<comment type="catalytic activity">
    <reaction evidence="14">
        <text>adenosine(2503) in 23S rRNA + 2 reduced [2Fe-2S]-[ferredoxin] + 2 S-adenosyl-L-methionine = 2-methyladenosine(2503) in 23S rRNA + 5'-deoxyadenosine + L-methionine + 2 oxidized [2Fe-2S]-[ferredoxin] + S-adenosyl-L-homocysteine</text>
        <dbReference type="Rhea" id="RHEA:42916"/>
        <dbReference type="Rhea" id="RHEA-COMP:10000"/>
        <dbReference type="Rhea" id="RHEA-COMP:10001"/>
        <dbReference type="Rhea" id="RHEA-COMP:10152"/>
        <dbReference type="Rhea" id="RHEA-COMP:10282"/>
        <dbReference type="ChEBI" id="CHEBI:17319"/>
        <dbReference type="ChEBI" id="CHEBI:33737"/>
        <dbReference type="ChEBI" id="CHEBI:33738"/>
        <dbReference type="ChEBI" id="CHEBI:57844"/>
        <dbReference type="ChEBI" id="CHEBI:57856"/>
        <dbReference type="ChEBI" id="CHEBI:59789"/>
        <dbReference type="ChEBI" id="CHEBI:74411"/>
        <dbReference type="ChEBI" id="CHEBI:74497"/>
        <dbReference type="EC" id="2.1.1.192"/>
    </reaction>
</comment>
<dbReference type="EC" id="2.1.1.192" evidence="14"/>
<dbReference type="PIRSF" id="PIRSF006004">
    <property type="entry name" value="CHP00048"/>
    <property type="match status" value="1"/>
</dbReference>
<keyword evidence="8 14" id="KW-0949">S-adenosyl-L-methionine</keyword>
<dbReference type="FunFam" id="3.20.20.70:FF:000014">
    <property type="entry name" value="Probable dual-specificity RNA methyltransferase RlmN"/>
    <property type="match status" value="1"/>
</dbReference>
<evidence type="ECO:0000256" key="11">
    <source>
        <dbReference type="ARBA" id="ARBA00023004"/>
    </source>
</evidence>
<dbReference type="Gene3D" id="1.10.150.530">
    <property type="match status" value="1"/>
</dbReference>
<dbReference type="CDD" id="cd01335">
    <property type="entry name" value="Radical_SAM"/>
    <property type="match status" value="1"/>
</dbReference>
<dbReference type="PANTHER" id="PTHR30544:SF5">
    <property type="entry name" value="RADICAL SAM CORE DOMAIN-CONTAINING PROTEIN"/>
    <property type="match status" value="1"/>
</dbReference>
<dbReference type="Pfam" id="PF04055">
    <property type="entry name" value="Radical_SAM"/>
    <property type="match status" value="1"/>
</dbReference>
<dbReference type="InterPro" id="IPR058240">
    <property type="entry name" value="rSAM_sf"/>
</dbReference>
<evidence type="ECO:0000256" key="9">
    <source>
        <dbReference type="ARBA" id="ARBA00022694"/>
    </source>
</evidence>
<keyword evidence="12 14" id="KW-0411">Iron-sulfur</keyword>
<reference evidence="16" key="1">
    <citation type="submission" date="2017-05" db="EMBL/GenBank/DDBJ databases">
        <authorList>
            <person name="Song R."/>
            <person name="Chenine A.L."/>
            <person name="Ruprecht R.M."/>
        </authorList>
    </citation>
    <scope>NUCLEOTIDE SEQUENCE</scope>
    <source>
        <strain evidence="16">ORNL</strain>
    </source>
</reference>
<evidence type="ECO:0000256" key="4">
    <source>
        <dbReference type="ARBA" id="ARBA00022490"/>
    </source>
</evidence>
<dbReference type="SFLD" id="SFLDF00275">
    <property type="entry name" value="adenosine_C2_methyltransferase"/>
    <property type="match status" value="1"/>
</dbReference>
<feature type="binding site" evidence="14">
    <location>
        <position position="197"/>
    </location>
    <ligand>
        <name>S-adenosyl-L-methionine</name>
        <dbReference type="ChEBI" id="CHEBI:59789"/>
    </ligand>
</feature>
<dbReference type="GO" id="GO:0005737">
    <property type="term" value="C:cytoplasm"/>
    <property type="evidence" value="ECO:0007669"/>
    <property type="project" value="UniProtKB-SubCell"/>
</dbReference>
<keyword evidence="3 14" id="KW-0004">4Fe-4S</keyword>
<dbReference type="PANTHER" id="PTHR30544">
    <property type="entry name" value="23S RRNA METHYLTRANSFERASE"/>
    <property type="match status" value="1"/>
</dbReference>
<evidence type="ECO:0000256" key="14">
    <source>
        <dbReference type="HAMAP-Rule" id="MF_01849"/>
    </source>
</evidence>
<dbReference type="Gene3D" id="3.20.20.70">
    <property type="entry name" value="Aldolase class I"/>
    <property type="match status" value="1"/>
</dbReference>
<dbReference type="OrthoDB" id="9793973at2"/>
<feature type="active site" description="Proton acceptor" evidence="14">
    <location>
        <position position="94"/>
    </location>
</feature>
<comment type="subcellular location">
    <subcellularLocation>
        <location evidence="1 14">Cytoplasm</location>
    </subcellularLocation>
</comment>
<evidence type="ECO:0000256" key="13">
    <source>
        <dbReference type="ARBA" id="ARBA00023157"/>
    </source>
</evidence>
<evidence type="ECO:0000256" key="1">
    <source>
        <dbReference type="ARBA" id="ARBA00004496"/>
    </source>
</evidence>
<keyword evidence="10 14" id="KW-0479">Metal-binding</keyword>
<evidence type="ECO:0000256" key="5">
    <source>
        <dbReference type="ARBA" id="ARBA00022552"/>
    </source>
</evidence>
<evidence type="ECO:0000256" key="6">
    <source>
        <dbReference type="ARBA" id="ARBA00022603"/>
    </source>
</evidence>
<dbReference type="InterPro" id="IPR004383">
    <property type="entry name" value="rRNA_lsu_MTrfase_RlmN/Cfr"/>
</dbReference>
<comment type="miscellaneous">
    <text evidence="14">Reaction proceeds by a ping-pong mechanism involving intermediate methylation of a conserved cysteine residue.</text>
</comment>
<dbReference type="SUPFAM" id="SSF102114">
    <property type="entry name" value="Radical SAM enzymes"/>
    <property type="match status" value="1"/>
</dbReference>
<evidence type="ECO:0000256" key="2">
    <source>
        <dbReference type="ARBA" id="ARBA00007544"/>
    </source>
</evidence>
<evidence type="ECO:0000256" key="3">
    <source>
        <dbReference type="ARBA" id="ARBA00022485"/>
    </source>
</evidence>
<feature type="binding site" evidence="14">
    <location>
        <position position="121"/>
    </location>
    <ligand>
        <name>[4Fe-4S] cluster</name>
        <dbReference type="ChEBI" id="CHEBI:49883"/>
        <note>4Fe-4S-S-AdoMet</note>
    </ligand>
</feature>
<keyword evidence="9 14" id="KW-0819">tRNA processing</keyword>
<evidence type="ECO:0000256" key="10">
    <source>
        <dbReference type="ARBA" id="ARBA00022723"/>
    </source>
</evidence>
<feature type="binding site" evidence="14">
    <location>
        <position position="118"/>
    </location>
    <ligand>
        <name>[4Fe-4S] cluster</name>
        <dbReference type="ChEBI" id="CHEBI:49883"/>
        <note>4Fe-4S-S-AdoMet</note>
    </ligand>
</feature>
<dbReference type="GO" id="GO:0030488">
    <property type="term" value="P:tRNA methylation"/>
    <property type="evidence" value="ECO:0007669"/>
    <property type="project" value="UniProtKB-UniRule"/>
</dbReference>
<dbReference type="GO" id="GO:0051539">
    <property type="term" value="F:4 iron, 4 sulfur cluster binding"/>
    <property type="evidence" value="ECO:0007669"/>
    <property type="project" value="UniProtKB-UniRule"/>
</dbReference>
<comment type="cofactor">
    <cofactor evidence="14">
        <name>[4Fe-4S] cluster</name>
        <dbReference type="ChEBI" id="CHEBI:49883"/>
    </cofactor>
    <text evidence="14">Binds 1 [4Fe-4S] cluster. The cluster is coordinated with 3 cysteines and an exchangeable S-adenosyl-L-methionine.</text>
</comment>
<sequence length="349" mass="38877">MNDSLVDLRDLPQEALIHFVKSLGQPAFRGRQLLPWLYRPSRIDFADMTDLAREFRAVLATRARVSRLVPAAVERSADGAVKFGFVLDDGAIIESVLIPEEDRNTLCISSQVGCAMGCVFCLTGRMGLKRNLRVAEIVGQVCAVRDWMLAEERPPLTNLVFMGMGEPLANFAVLLDAISLFTEQRGLDFSRRRITVSTCGLVPQMLELGEKTDVNLAISLHAADDETRARLMPVNRRYPLAVLIDAAKRYRQERRKRVMFEYTLLSGVNDSDEDARRLAKLLREVRCKVNLLAVNPAEGSGFQSPGPERMLAFQKILRDKGFTVFIRHSRGADISAACGQLAGKMAVPQ</sequence>
<dbReference type="InterPro" id="IPR027492">
    <property type="entry name" value="RNA_MTrfase_RlmN"/>
</dbReference>
<dbReference type="GO" id="GO:0070040">
    <property type="term" value="F:rRNA (adenine(2503)-C2-)-methyltransferase activity"/>
    <property type="evidence" value="ECO:0007669"/>
    <property type="project" value="UniProtKB-UniRule"/>
</dbReference>
<dbReference type="InterPro" id="IPR006638">
    <property type="entry name" value="Elp3/MiaA/NifB-like_rSAM"/>
</dbReference>
<feature type="binding site" evidence="14">
    <location>
        <begin position="219"/>
        <end position="221"/>
    </location>
    <ligand>
        <name>S-adenosyl-L-methionine</name>
        <dbReference type="ChEBI" id="CHEBI:59789"/>
    </ligand>
</feature>
<dbReference type="Pfam" id="PF21016">
    <property type="entry name" value="RlmN_N"/>
    <property type="match status" value="1"/>
</dbReference>
<keyword evidence="6 14" id="KW-0489">Methyltransferase</keyword>
<dbReference type="GO" id="GO:0046872">
    <property type="term" value="F:metal ion binding"/>
    <property type="evidence" value="ECO:0007669"/>
    <property type="project" value="UniProtKB-KW"/>
</dbReference>
<feature type="binding site" evidence="14">
    <location>
        <position position="295"/>
    </location>
    <ligand>
        <name>S-adenosyl-L-methionine</name>
        <dbReference type="ChEBI" id="CHEBI:59789"/>
    </ligand>
</feature>
<dbReference type="GO" id="GO:0019843">
    <property type="term" value="F:rRNA binding"/>
    <property type="evidence" value="ECO:0007669"/>
    <property type="project" value="UniProtKB-UniRule"/>
</dbReference>
<dbReference type="HAMAP" id="MF_01849">
    <property type="entry name" value="RNA_methyltr_RlmN"/>
    <property type="match status" value="1"/>
</dbReference>
<protein>
    <recommendedName>
        <fullName evidence="14">Probable dual-specificity RNA methyltransferase RlmN</fullName>
        <ecNumber evidence="14">2.1.1.192</ecNumber>
    </recommendedName>
    <alternativeName>
        <fullName evidence="14">23S rRNA (adenine(2503)-C(2))-methyltransferase</fullName>
    </alternativeName>
    <alternativeName>
        <fullName evidence="14">23S rRNA m2A2503 methyltransferase</fullName>
    </alternativeName>
    <alternativeName>
        <fullName evidence="14">Ribosomal RNA large subunit methyltransferase N</fullName>
    </alternativeName>
    <alternativeName>
        <fullName evidence="14">tRNA (adenine(37)-C(2))-methyltransferase</fullName>
    </alternativeName>
    <alternativeName>
        <fullName evidence="14">tRNA m2A37 methyltransferase</fullName>
    </alternativeName>
</protein>
<keyword evidence="7 14" id="KW-0808">Transferase</keyword>
<dbReference type="EMBL" id="CP021255">
    <property type="protein sequence ID" value="AVD71582.1"/>
    <property type="molecule type" value="Genomic_DNA"/>
</dbReference>
<keyword evidence="11 14" id="KW-0408">Iron</keyword>